<dbReference type="Proteomes" id="UP000694867">
    <property type="component" value="Unplaced"/>
</dbReference>
<dbReference type="Gene3D" id="1.20.960.50">
    <property type="entry name" value="Cleavage stimulation factor subunit 1, dimerisation domain"/>
    <property type="match status" value="1"/>
</dbReference>
<dbReference type="KEGG" id="goe:100903186"/>
<dbReference type="PANTHER" id="PTHR44133:SF2">
    <property type="entry name" value="CLEAVAGE STIMULATION FACTOR SUBUNIT 1"/>
    <property type="match status" value="1"/>
</dbReference>
<feature type="repeat" description="WD" evidence="10">
    <location>
        <begin position="110"/>
        <end position="144"/>
    </location>
</feature>
<dbReference type="GO" id="GO:0005848">
    <property type="term" value="C:mRNA cleavage stimulating factor complex"/>
    <property type="evidence" value="ECO:0007669"/>
    <property type="project" value="InterPro"/>
</dbReference>
<dbReference type="InterPro" id="IPR036322">
    <property type="entry name" value="WD40_repeat_dom_sf"/>
</dbReference>
<dbReference type="Pfam" id="PF00400">
    <property type="entry name" value="WD40"/>
    <property type="match status" value="5"/>
</dbReference>
<comment type="function">
    <text evidence="7">One of the multiple factors required for polyadenylation and 3'-end cleavage of mammalian pre-mRNAs. May be responsible for the interaction of CSTF with other factors to form a stable complex on the pre-mRNA.</text>
</comment>
<dbReference type="SUPFAM" id="SSF50978">
    <property type="entry name" value="WD40 repeat-like"/>
    <property type="match status" value="1"/>
</dbReference>
<accession>A0AAJ6QWY4</accession>
<keyword evidence="5" id="KW-0539">Nucleus</keyword>
<organism evidence="12 13">
    <name type="scientific">Galendromus occidentalis</name>
    <name type="common">western predatory mite</name>
    <dbReference type="NCBI Taxonomy" id="34638"/>
    <lineage>
        <taxon>Eukaryota</taxon>
        <taxon>Metazoa</taxon>
        <taxon>Ecdysozoa</taxon>
        <taxon>Arthropoda</taxon>
        <taxon>Chelicerata</taxon>
        <taxon>Arachnida</taxon>
        <taxon>Acari</taxon>
        <taxon>Parasitiformes</taxon>
        <taxon>Mesostigmata</taxon>
        <taxon>Gamasina</taxon>
        <taxon>Phytoseioidea</taxon>
        <taxon>Phytoseiidae</taxon>
        <taxon>Typhlodrominae</taxon>
        <taxon>Galendromus</taxon>
    </lineage>
</organism>
<dbReference type="InterPro" id="IPR038184">
    <property type="entry name" value="CSTF1_dimer_sf"/>
</dbReference>
<evidence type="ECO:0000256" key="8">
    <source>
        <dbReference type="ARBA" id="ARBA00066148"/>
    </source>
</evidence>
<dbReference type="PRINTS" id="PR00320">
    <property type="entry name" value="GPROTEINBRPT"/>
</dbReference>
<protein>
    <recommendedName>
        <fullName evidence="9">Cleavage stimulation factor subunit 1</fullName>
    </recommendedName>
    <alternativeName>
        <fullName evidence="6">Cleavage stimulation factor 50 kDa subunit</fullName>
    </alternativeName>
</protein>
<evidence type="ECO:0000256" key="2">
    <source>
        <dbReference type="ARBA" id="ARBA00022574"/>
    </source>
</evidence>
<reference evidence="13" key="1">
    <citation type="submission" date="2025-08" db="UniProtKB">
        <authorList>
            <consortium name="RefSeq"/>
        </authorList>
    </citation>
    <scope>IDENTIFICATION</scope>
</reference>
<keyword evidence="4" id="KW-0677">Repeat</keyword>
<gene>
    <name evidence="13" type="primary">LOC100903186</name>
</gene>
<dbReference type="CDD" id="cd00200">
    <property type="entry name" value="WD40"/>
    <property type="match status" value="1"/>
</dbReference>
<evidence type="ECO:0000256" key="1">
    <source>
        <dbReference type="ARBA" id="ARBA00004123"/>
    </source>
</evidence>
<evidence type="ECO:0000313" key="12">
    <source>
        <dbReference type="Proteomes" id="UP000694867"/>
    </source>
</evidence>
<evidence type="ECO:0000256" key="3">
    <source>
        <dbReference type="ARBA" id="ARBA00022664"/>
    </source>
</evidence>
<evidence type="ECO:0000259" key="11">
    <source>
        <dbReference type="Pfam" id="PF16699"/>
    </source>
</evidence>
<dbReference type="AlphaFoldDB" id="A0AAJ6QWY4"/>
<evidence type="ECO:0000256" key="6">
    <source>
        <dbReference type="ARBA" id="ARBA00029851"/>
    </source>
</evidence>
<dbReference type="PROSITE" id="PS50294">
    <property type="entry name" value="WD_REPEATS_REGION"/>
    <property type="match status" value="3"/>
</dbReference>
<name>A0AAJ6QWY4_9ACAR</name>
<evidence type="ECO:0000256" key="5">
    <source>
        <dbReference type="ARBA" id="ARBA00023242"/>
    </source>
</evidence>
<dbReference type="Gene3D" id="2.130.10.10">
    <property type="entry name" value="YVTN repeat-like/Quinoprotein amine dehydrogenase"/>
    <property type="match status" value="2"/>
</dbReference>
<feature type="repeat" description="WD" evidence="10">
    <location>
        <begin position="308"/>
        <end position="349"/>
    </location>
</feature>
<dbReference type="InterPro" id="IPR032028">
    <property type="entry name" value="CSTF1_dimer"/>
</dbReference>
<dbReference type="FunFam" id="1.20.960.50:FF:000001">
    <property type="entry name" value="Cleavage stimulation factor subunit 1"/>
    <property type="match status" value="1"/>
</dbReference>
<evidence type="ECO:0000256" key="9">
    <source>
        <dbReference type="ARBA" id="ARBA00074323"/>
    </source>
</evidence>
<dbReference type="InterPro" id="IPR019775">
    <property type="entry name" value="WD40_repeat_CS"/>
</dbReference>
<dbReference type="Pfam" id="PF16699">
    <property type="entry name" value="CSTF1_dimer"/>
    <property type="match status" value="1"/>
</dbReference>
<dbReference type="FunFam" id="2.130.10.10:FF:000089">
    <property type="entry name" value="Cleavage stimulation factor subunit 1"/>
    <property type="match status" value="1"/>
</dbReference>
<dbReference type="PANTHER" id="PTHR44133">
    <property type="entry name" value="CLEAVAGE STIMULATION FACTOR SUBUNIT 1"/>
    <property type="match status" value="1"/>
</dbReference>
<dbReference type="GO" id="GO:0031124">
    <property type="term" value="P:mRNA 3'-end processing"/>
    <property type="evidence" value="ECO:0007669"/>
    <property type="project" value="InterPro"/>
</dbReference>
<dbReference type="InterPro" id="IPR020472">
    <property type="entry name" value="WD40_PAC1"/>
</dbReference>
<proteinExistence type="predicted"/>
<feature type="domain" description="Cleavage stimulation factor subunit 1 dimerisation" evidence="11">
    <location>
        <begin position="9"/>
        <end position="63"/>
    </location>
</feature>
<dbReference type="InterPro" id="IPR044633">
    <property type="entry name" value="CstF1-like"/>
</dbReference>
<evidence type="ECO:0000256" key="7">
    <source>
        <dbReference type="ARBA" id="ARBA00058408"/>
    </source>
</evidence>
<dbReference type="GO" id="GO:0003723">
    <property type="term" value="F:RNA binding"/>
    <property type="evidence" value="ECO:0007669"/>
    <property type="project" value="TreeGrafter"/>
</dbReference>
<feature type="repeat" description="WD" evidence="10">
    <location>
        <begin position="264"/>
        <end position="296"/>
    </location>
</feature>
<evidence type="ECO:0000313" key="13">
    <source>
        <dbReference type="RefSeq" id="XP_003746693.1"/>
    </source>
</evidence>
<keyword evidence="12" id="KW-1185">Reference proteome</keyword>
<keyword evidence="2 10" id="KW-0853">WD repeat</keyword>
<comment type="subunit">
    <text evidence="8">Homodimer. The CSTF complex is composed of CSTF1 (50 kDa subunit), CSTF2 (64 kDa subunit) and CSTF3 (77 kDa subunit). Interacts (via repeats WD) directly with CSTF3. Interacts (via repeat WD6) with BARD1. Interacts with ERCC6.</text>
</comment>
<evidence type="ECO:0000256" key="4">
    <source>
        <dbReference type="ARBA" id="ARBA00022737"/>
    </source>
</evidence>
<dbReference type="InterPro" id="IPR001680">
    <property type="entry name" value="WD40_rpt"/>
</dbReference>
<sequence>MIQTDKSPTIKDRDQLYKMIISQLFYDGHQQLAVQLIGAVKLQQACPPSDRLQHVVQLGLQTEADQKGHQILTGCGPQDLYSLGPGLDLEYETESSMMVPEPAQYETIYVTSHKAQCRAGAFNADGTLIATGSVDASIKVLDVERMLVKSAAAPSEGQNETIQQQMETHPVIRTLYDHIEEVTTLAFHPKEQVLVSGSRDFTIKIFDYSKPSAKRAHKTIQESEHVNFVSFHPGGNYMLAAVNHPVVRLYDVNTAQCFVSSVPDDQHKGVVNMVNWSKTGQMYASCSADGSIKIWDGVSNKCVCTFTQAHEGSEVCSVYFTRNGKYVLSSGKDSVVKLWELSVSRCLIAYTGAGATGKQEYCAQAVLNHSEDYILFPDEKTLSLCSWDSRNAERQQLLSLGHNSTVRYFCHSPTKPAFLTCSDDYRARYWFRRTEISNK</sequence>
<dbReference type="SMART" id="SM00320">
    <property type="entry name" value="WD40"/>
    <property type="match status" value="6"/>
</dbReference>
<dbReference type="PROSITE" id="PS50082">
    <property type="entry name" value="WD_REPEATS_2"/>
    <property type="match status" value="4"/>
</dbReference>
<feature type="repeat" description="WD" evidence="10">
    <location>
        <begin position="175"/>
        <end position="216"/>
    </location>
</feature>
<dbReference type="RefSeq" id="XP_003746693.1">
    <property type="nucleotide sequence ID" value="XM_003746645.2"/>
</dbReference>
<keyword evidence="3" id="KW-0507">mRNA processing</keyword>
<dbReference type="FunFam" id="2.130.10.10:FF:000064">
    <property type="entry name" value="Cleavage stimulation factor subunit 1"/>
    <property type="match status" value="1"/>
</dbReference>
<dbReference type="PROSITE" id="PS00678">
    <property type="entry name" value="WD_REPEATS_1"/>
    <property type="match status" value="1"/>
</dbReference>
<comment type="subcellular location">
    <subcellularLocation>
        <location evidence="1">Nucleus</location>
    </subcellularLocation>
</comment>
<dbReference type="GeneID" id="100903186"/>
<evidence type="ECO:0000256" key="10">
    <source>
        <dbReference type="PROSITE-ProRule" id="PRU00221"/>
    </source>
</evidence>
<dbReference type="InterPro" id="IPR015943">
    <property type="entry name" value="WD40/YVTN_repeat-like_dom_sf"/>
</dbReference>